<feature type="compositionally biased region" description="Low complexity" evidence="1">
    <location>
        <begin position="192"/>
        <end position="201"/>
    </location>
</feature>
<sequence>MDEQNLHAHDHENEEHPVESCCCEGDQHDHDEGCCCGGDEHDDDGCCCDCDMPADDSSCRVKKIVAIAVGAIVLLALFAGILMRSDAVLTEVRGLRDEIVNSQRDTQAVVSEVAALLGKAQASLAAIENKVNSDSASSEDVSAALNEIREMYKQTNVSLNQALESKDSMIRQLIGDFGAKRPSTQPVPPAAAPESAPQKTE</sequence>
<dbReference type="HOGENOM" id="CLU_1358904_0_0_0"/>
<gene>
    <name evidence="3" type="ORF">JonanDRAFT_1111</name>
</gene>
<keyword evidence="2" id="KW-0812">Transmembrane</keyword>
<name>H0ULB9_9BACT</name>
<evidence type="ECO:0000256" key="2">
    <source>
        <dbReference type="SAM" id="Phobius"/>
    </source>
</evidence>
<dbReference type="AlphaFoldDB" id="H0ULB9"/>
<keyword evidence="2" id="KW-0472">Membrane</keyword>
<feature type="transmembrane region" description="Helical" evidence="2">
    <location>
        <begin position="64"/>
        <end position="83"/>
    </location>
</feature>
<evidence type="ECO:0000313" key="4">
    <source>
        <dbReference type="Proteomes" id="UP000003806"/>
    </source>
</evidence>
<dbReference type="EMBL" id="CM001376">
    <property type="protein sequence ID" value="EHM13478.1"/>
    <property type="molecule type" value="Genomic_DNA"/>
</dbReference>
<evidence type="ECO:0000256" key="1">
    <source>
        <dbReference type="SAM" id="MobiDB-lite"/>
    </source>
</evidence>
<dbReference type="Proteomes" id="UP000003806">
    <property type="component" value="Chromosome"/>
</dbReference>
<accession>H0ULB9</accession>
<feature type="region of interest" description="Disordered" evidence="1">
    <location>
        <begin position="177"/>
        <end position="201"/>
    </location>
</feature>
<proteinExistence type="predicted"/>
<organism evidence="3 4">
    <name type="scientific">Jonquetella anthropi DSM 22815</name>
    <dbReference type="NCBI Taxonomy" id="885272"/>
    <lineage>
        <taxon>Bacteria</taxon>
        <taxon>Thermotogati</taxon>
        <taxon>Synergistota</taxon>
        <taxon>Synergistia</taxon>
        <taxon>Synergistales</taxon>
        <taxon>Dethiosulfovibrionaceae</taxon>
        <taxon>Jonquetella</taxon>
    </lineage>
</organism>
<keyword evidence="2" id="KW-1133">Transmembrane helix</keyword>
<dbReference type="RefSeq" id="WP_008523105.1">
    <property type="nucleotide sequence ID" value="NZ_CM001376.1"/>
</dbReference>
<keyword evidence="4" id="KW-1185">Reference proteome</keyword>
<dbReference type="eggNOG" id="ENOG502ZPPE">
    <property type="taxonomic scope" value="Bacteria"/>
</dbReference>
<protein>
    <submittedName>
        <fullName evidence="3">Uncharacterized protein</fullName>
    </submittedName>
</protein>
<reference evidence="3 4" key="1">
    <citation type="submission" date="2011-11" db="EMBL/GenBank/DDBJ databases">
        <title>The Noncontiguous Finished genome of Jonquetella anthropi DSM 22815.</title>
        <authorList>
            <consortium name="US DOE Joint Genome Institute (JGI-PGF)"/>
            <person name="Lucas S."/>
            <person name="Copeland A."/>
            <person name="Lapidus A."/>
            <person name="Glavina del Rio T."/>
            <person name="Dalin E."/>
            <person name="Tice H."/>
            <person name="Bruce D."/>
            <person name="Goodwin L."/>
            <person name="Pitluck S."/>
            <person name="Peters L."/>
            <person name="Mikhailova N."/>
            <person name="Held B."/>
            <person name="Kyrpides N."/>
            <person name="Mavromatis K."/>
            <person name="Ivanova N."/>
            <person name="Markowitz V."/>
            <person name="Cheng J.-F."/>
            <person name="Hugenholtz P."/>
            <person name="Woyke T."/>
            <person name="Wu D."/>
            <person name="Gronow S."/>
            <person name="Wellnitz S."/>
            <person name="Brambilla E."/>
            <person name="Klenk H.-P."/>
            <person name="Eisen J.A."/>
        </authorList>
    </citation>
    <scope>NUCLEOTIDE SEQUENCE [LARGE SCALE GENOMIC DNA]</scope>
    <source>
        <strain evidence="3 4">DSM 22815</strain>
    </source>
</reference>
<evidence type="ECO:0000313" key="3">
    <source>
        <dbReference type="EMBL" id="EHM13478.1"/>
    </source>
</evidence>